<dbReference type="CDD" id="cd00093">
    <property type="entry name" value="HTH_XRE"/>
    <property type="match status" value="1"/>
</dbReference>
<accession>A0A6L5X1E7</accession>
<sequence>MTNSKLLREYINRSGLKRTFVAKKLGLSYQGYLNKESGKSEFTQSEIQDLCDLLLITARDKERIFFAKEVDYMST</sequence>
<dbReference type="Pfam" id="PF01381">
    <property type="entry name" value="HTH_3"/>
    <property type="match status" value="1"/>
</dbReference>
<proteinExistence type="predicted"/>
<dbReference type="InterPro" id="IPR010982">
    <property type="entry name" value="Lambda_DNA-bd_dom_sf"/>
</dbReference>
<evidence type="ECO:0000313" key="3">
    <source>
        <dbReference type="Proteomes" id="UP000481852"/>
    </source>
</evidence>
<dbReference type="SUPFAM" id="SSF47413">
    <property type="entry name" value="lambda repressor-like DNA-binding domains"/>
    <property type="match status" value="1"/>
</dbReference>
<protein>
    <submittedName>
        <fullName evidence="2">Helix-turn-helix transcriptional regulator</fullName>
    </submittedName>
</protein>
<feature type="domain" description="HTH cro/C1-type" evidence="1">
    <location>
        <begin position="7"/>
        <end position="54"/>
    </location>
</feature>
<dbReference type="EMBL" id="VULZ01000001">
    <property type="protein sequence ID" value="MSS13455.1"/>
    <property type="molecule type" value="Genomic_DNA"/>
</dbReference>
<organism evidence="2 3">
    <name type="scientific">Porcincola intestinalis</name>
    <dbReference type="NCBI Taxonomy" id="2606632"/>
    <lineage>
        <taxon>Bacteria</taxon>
        <taxon>Bacillati</taxon>
        <taxon>Bacillota</taxon>
        <taxon>Clostridia</taxon>
        <taxon>Lachnospirales</taxon>
        <taxon>Lachnospiraceae</taxon>
        <taxon>Porcincola</taxon>
    </lineage>
</organism>
<evidence type="ECO:0000313" key="2">
    <source>
        <dbReference type="EMBL" id="MSS13455.1"/>
    </source>
</evidence>
<gene>
    <name evidence="2" type="ORF">FYJ35_00035</name>
</gene>
<dbReference type="RefSeq" id="WP_154521317.1">
    <property type="nucleotide sequence ID" value="NZ_VULZ01000001.1"/>
</dbReference>
<dbReference type="Gene3D" id="1.10.260.40">
    <property type="entry name" value="lambda repressor-like DNA-binding domains"/>
    <property type="match status" value="1"/>
</dbReference>
<keyword evidence="3" id="KW-1185">Reference proteome</keyword>
<evidence type="ECO:0000259" key="1">
    <source>
        <dbReference type="Pfam" id="PF01381"/>
    </source>
</evidence>
<dbReference type="GO" id="GO:0003677">
    <property type="term" value="F:DNA binding"/>
    <property type="evidence" value="ECO:0007669"/>
    <property type="project" value="InterPro"/>
</dbReference>
<name>A0A6L5X1E7_9FIRM</name>
<dbReference type="AlphaFoldDB" id="A0A6L5X1E7"/>
<reference evidence="2 3" key="1">
    <citation type="submission" date="2019-08" db="EMBL/GenBank/DDBJ databases">
        <title>In-depth cultivation of the pig gut microbiome towards novel bacterial diversity and tailored functional studies.</title>
        <authorList>
            <person name="Wylensek D."/>
            <person name="Hitch T.C.A."/>
            <person name="Clavel T."/>
        </authorList>
    </citation>
    <scope>NUCLEOTIDE SEQUENCE [LARGE SCALE GENOMIC DNA]</scope>
    <source>
        <strain evidence="2 3">Oil+RF-744-WCA-WT-11</strain>
    </source>
</reference>
<dbReference type="Proteomes" id="UP000481852">
    <property type="component" value="Unassembled WGS sequence"/>
</dbReference>
<comment type="caution">
    <text evidence="2">The sequence shown here is derived from an EMBL/GenBank/DDBJ whole genome shotgun (WGS) entry which is preliminary data.</text>
</comment>
<dbReference type="InterPro" id="IPR001387">
    <property type="entry name" value="Cro/C1-type_HTH"/>
</dbReference>